<evidence type="ECO:0000313" key="4">
    <source>
        <dbReference type="Proteomes" id="UP000195221"/>
    </source>
</evidence>
<dbReference type="Proteomes" id="UP000195221">
    <property type="component" value="Unassembled WGS sequence"/>
</dbReference>
<feature type="domain" description="Amidohydrolase-related" evidence="2">
    <location>
        <begin position="58"/>
        <end position="323"/>
    </location>
</feature>
<dbReference type="SUPFAM" id="SSF51556">
    <property type="entry name" value="Metallo-dependent hydrolases"/>
    <property type="match status" value="1"/>
</dbReference>
<name>A0A242MSC5_CABSO</name>
<dbReference type="AlphaFoldDB" id="A0A242MSC5"/>
<dbReference type="Pfam" id="PF01979">
    <property type="entry name" value="Amidohydro_1"/>
    <property type="match status" value="1"/>
</dbReference>
<protein>
    <submittedName>
        <fullName evidence="3">Prolidase</fullName>
    </submittedName>
</protein>
<proteinExistence type="predicted"/>
<dbReference type="CDD" id="cd01299">
    <property type="entry name" value="Met_dep_hydrolase_A"/>
    <property type="match status" value="1"/>
</dbReference>
<dbReference type="EMBL" id="NBTZ01000068">
    <property type="protein sequence ID" value="OTP74122.1"/>
    <property type="molecule type" value="Genomic_DNA"/>
</dbReference>
<dbReference type="InterPro" id="IPR057744">
    <property type="entry name" value="OTAase-like"/>
</dbReference>
<dbReference type="SUPFAM" id="SSF51338">
    <property type="entry name" value="Composite domain of metallo-dependent hydrolases"/>
    <property type="match status" value="1"/>
</dbReference>
<dbReference type="PANTHER" id="PTHR43135">
    <property type="entry name" value="ALPHA-D-RIBOSE 1-METHYLPHOSPHONATE 5-TRIPHOSPHATE DIPHOSPHATASE"/>
    <property type="match status" value="1"/>
</dbReference>
<reference evidence="3 4" key="1">
    <citation type="submission" date="2017-03" db="EMBL/GenBank/DDBJ databases">
        <title>Genome analysis of strain PAMC 26577.</title>
        <authorList>
            <person name="Oh H.-M."/>
            <person name="Yang J.-A."/>
        </authorList>
    </citation>
    <scope>NUCLEOTIDE SEQUENCE [LARGE SCALE GENOMIC DNA]</scope>
    <source>
        <strain evidence="3 4">PAMC 26577</strain>
    </source>
</reference>
<sequence length="356" mass="38442">MPTIRQDIVFQNVDYLDVREGDLKSGRSIYVKSGIISEIARGKIERVGALVCDLKGRTLMPGLIDCHVHLMGEMLEASPSAHLSAQVLRASRRLFRMLQRGFTTVRDAGGAHAGFRTAVAQRLIPGPRLFVSGRALSQTGGHADQRSPFNFADPCGRVGLIAGFGRVADGVPDLLKAARDELRLGADQIKIVCAGGVGSAVGTLNQSQFSDEEIRAVVEEAGRSETYVMAHVYSADGIKRLAGLGVRTIEHGNLLDEDGARLMAKNGTFLVPNLVAYQSIAKYGRAQGYPLSGLAKLDQILNARTRSIELAMHSGVKIAYGSDLVKDPESQSQEFRKRGTSDVLTGDRDRQTALRS</sequence>
<dbReference type="InterPro" id="IPR011059">
    <property type="entry name" value="Metal-dep_hydrolase_composite"/>
</dbReference>
<dbReference type="GO" id="GO:0016810">
    <property type="term" value="F:hydrolase activity, acting on carbon-nitrogen (but not peptide) bonds"/>
    <property type="evidence" value="ECO:0007669"/>
    <property type="project" value="InterPro"/>
</dbReference>
<dbReference type="InterPro" id="IPR051781">
    <property type="entry name" value="Metallo-dep_Hydrolase"/>
</dbReference>
<evidence type="ECO:0000313" key="3">
    <source>
        <dbReference type="EMBL" id="OTP74122.1"/>
    </source>
</evidence>
<comment type="caution">
    <text evidence="3">The sequence shown here is derived from an EMBL/GenBank/DDBJ whole genome shotgun (WGS) entry which is preliminary data.</text>
</comment>
<evidence type="ECO:0000259" key="2">
    <source>
        <dbReference type="Pfam" id="PF01979"/>
    </source>
</evidence>
<gene>
    <name evidence="3" type="ORF">PAMC26577_16660</name>
</gene>
<accession>A0A242MSC5</accession>
<evidence type="ECO:0000256" key="1">
    <source>
        <dbReference type="SAM" id="MobiDB-lite"/>
    </source>
</evidence>
<dbReference type="Gene3D" id="2.30.40.10">
    <property type="entry name" value="Urease, subunit C, domain 1"/>
    <property type="match status" value="1"/>
</dbReference>
<dbReference type="PANTHER" id="PTHR43135:SF3">
    <property type="entry name" value="ALPHA-D-RIBOSE 1-METHYLPHOSPHONATE 5-TRIPHOSPHATE DIPHOSPHATASE"/>
    <property type="match status" value="1"/>
</dbReference>
<dbReference type="RefSeq" id="WP_075358729.1">
    <property type="nucleotide sequence ID" value="NZ_MSRG01000040.1"/>
</dbReference>
<dbReference type="InterPro" id="IPR032466">
    <property type="entry name" value="Metal_Hydrolase"/>
</dbReference>
<dbReference type="InterPro" id="IPR006680">
    <property type="entry name" value="Amidohydro-rel"/>
</dbReference>
<organism evidence="3 4">
    <name type="scientific">Caballeronia sordidicola</name>
    <name type="common">Burkholderia sordidicola</name>
    <dbReference type="NCBI Taxonomy" id="196367"/>
    <lineage>
        <taxon>Bacteria</taxon>
        <taxon>Pseudomonadati</taxon>
        <taxon>Pseudomonadota</taxon>
        <taxon>Betaproteobacteria</taxon>
        <taxon>Burkholderiales</taxon>
        <taxon>Burkholderiaceae</taxon>
        <taxon>Caballeronia</taxon>
    </lineage>
</organism>
<feature type="region of interest" description="Disordered" evidence="1">
    <location>
        <begin position="327"/>
        <end position="356"/>
    </location>
</feature>
<dbReference type="Gene3D" id="3.20.20.140">
    <property type="entry name" value="Metal-dependent hydrolases"/>
    <property type="match status" value="1"/>
</dbReference>